<keyword evidence="1" id="KW-0472">Membrane</keyword>
<evidence type="ECO:0000256" key="1">
    <source>
        <dbReference type="SAM" id="Phobius"/>
    </source>
</evidence>
<dbReference type="Proteomes" id="UP000568380">
    <property type="component" value="Unassembled WGS sequence"/>
</dbReference>
<feature type="transmembrane region" description="Helical" evidence="1">
    <location>
        <begin position="12"/>
        <end position="29"/>
    </location>
</feature>
<evidence type="ECO:0000313" key="2">
    <source>
        <dbReference type="EMBL" id="MBB5081517.1"/>
    </source>
</evidence>
<dbReference type="AlphaFoldDB" id="A0A7W8A8E4"/>
<dbReference type="EMBL" id="JACHIN010000010">
    <property type="protein sequence ID" value="MBB5081517.1"/>
    <property type="molecule type" value="Genomic_DNA"/>
</dbReference>
<comment type="caution">
    <text evidence="2">The sequence shown here is derived from an EMBL/GenBank/DDBJ whole genome shotgun (WGS) entry which is preliminary data.</text>
</comment>
<evidence type="ECO:0000313" key="3">
    <source>
        <dbReference type="Proteomes" id="UP000568380"/>
    </source>
</evidence>
<proteinExistence type="predicted"/>
<sequence>MGPPPRRPPELAHGRAAPYLLPIALFVYLPDLIGVVTNRAGDMGMITNVWPGLFVWTAAVLAAVTTILTRLITRGRLRPQA</sequence>
<reference evidence="2 3" key="1">
    <citation type="submission" date="2020-08" db="EMBL/GenBank/DDBJ databases">
        <title>Genomic Encyclopedia of Type Strains, Phase IV (KMG-IV): sequencing the most valuable type-strain genomes for metagenomic binning, comparative biology and taxonomic classification.</title>
        <authorList>
            <person name="Goeker M."/>
        </authorList>
    </citation>
    <scope>NUCLEOTIDE SEQUENCE [LARGE SCALE GENOMIC DNA]</scope>
    <source>
        <strain evidence="2 3">DSM 45385</strain>
    </source>
</reference>
<gene>
    <name evidence="2" type="ORF">HNR40_007012</name>
</gene>
<keyword evidence="1" id="KW-1133">Transmembrane helix</keyword>
<protein>
    <submittedName>
        <fullName evidence="2">Uncharacterized protein</fullName>
    </submittedName>
</protein>
<dbReference type="RefSeq" id="WP_184968895.1">
    <property type="nucleotide sequence ID" value="NZ_JACHIN010000010.1"/>
</dbReference>
<keyword evidence="3" id="KW-1185">Reference proteome</keyword>
<name>A0A7W8A8E4_9ACTN</name>
<keyword evidence="1" id="KW-0812">Transmembrane</keyword>
<feature type="transmembrane region" description="Helical" evidence="1">
    <location>
        <begin position="49"/>
        <end position="72"/>
    </location>
</feature>
<accession>A0A7W8A8E4</accession>
<organism evidence="2 3">
    <name type="scientific">Nonomuraea endophytica</name>
    <dbReference type="NCBI Taxonomy" id="714136"/>
    <lineage>
        <taxon>Bacteria</taxon>
        <taxon>Bacillati</taxon>
        <taxon>Actinomycetota</taxon>
        <taxon>Actinomycetes</taxon>
        <taxon>Streptosporangiales</taxon>
        <taxon>Streptosporangiaceae</taxon>
        <taxon>Nonomuraea</taxon>
    </lineage>
</organism>